<evidence type="ECO:0000256" key="2">
    <source>
        <dbReference type="SAM" id="MobiDB-lite"/>
    </source>
</evidence>
<accession>A0A9W9BB24</accession>
<gene>
    <name evidence="5" type="ORF">T069G_04976</name>
</gene>
<dbReference type="RefSeq" id="XP_056029044.1">
    <property type="nucleotide sequence ID" value="XM_056172186.1"/>
</dbReference>
<evidence type="ECO:0000256" key="1">
    <source>
        <dbReference type="ARBA" id="ARBA00022737"/>
    </source>
</evidence>
<dbReference type="Pfam" id="PF24883">
    <property type="entry name" value="NPHP3_N"/>
    <property type="match status" value="1"/>
</dbReference>
<feature type="region of interest" description="Disordered" evidence="2">
    <location>
        <begin position="1"/>
        <end position="22"/>
    </location>
</feature>
<dbReference type="InterPro" id="IPR056884">
    <property type="entry name" value="NPHP3-like_N"/>
</dbReference>
<comment type="caution">
    <text evidence="5">The sequence shown here is derived from an EMBL/GenBank/DDBJ whole genome shotgun (WGS) entry which is preliminary data.</text>
</comment>
<feature type="domain" description="Nephrocystin 3-like N-terminal" evidence="4">
    <location>
        <begin position="105"/>
        <end position="236"/>
    </location>
</feature>
<dbReference type="Gene3D" id="3.40.50.300">
    <property type="entry name" value="P-loop containing nucleotide triphosphate hydrolases"/>
    <property type="match status" value="1"/>
</dbReference>
<dbReference type="Pfam" id="PF22939">
    <property type="entry name" value="WHD_GPIID"/>
    <property type="match status" value="1"/>
</dbReference>
<feature type="domain" description="GPI inositol-deacylase winged helix" evidence="3">
    <location>
        <begin position="360"/>
        <end position="437"/>
    </location>
</feature>
<reference evidence="5" key="1">
    <citation type="submission" date="2022-09" db="EMBL/GenBank/DDBJ databases">
        <title>Chromosome-level assembly of Trichoderma breve T069, a fungus used in development of biopesticide product.</title>
        <authorList>
            <person name="Lin R."/>
            <person name="Liu T."/>
        </authorList>
    </citation>
    <scope>NUCLEOTIDE SEQUENCE</scope>
    <source>
        <strain evidence="5">T069</strain>
    </source>
</reference>
<dbReference type="EMBL" id="JAOPEN010000003">
    <property type="protein sequence ID" value="KAJ4859988.1"/>
    <property type="molecule type" value="Genomic_DNA"/>
</dbReference>
<evidence type="ECO:0000313" key="5">
    <source>
        <dbReference type="EMBL" id="KAJ4859988.1"/>
    </source>
</evidence>
<keyword evidence="1" id="KW-0677">Repeat</keyword>
<dbReference type="GeneID" id="80866874"/>
<dbReference type="AlphaFoldDB" id="A0A9W9BB24"/>
<dbReference type="InterPro" id="IPR027417">
    <property type="entry name" value="P-loop_NTPase"/>
</dbReference>
<dbReference type="InterPro" id="IPR054471">
    <property type="entry name" value="GPIID_WHD"/>
</dbReference>
<protein>
    <submittedName>
        <fullName evidence="5">NACHT domain-containing protein</fullName>
    </submittedName>
</protein>
<sequence>MDPIDGEPQFGEKPLLNTNSRPYITPLDAKAATSAPNSTQTIFQGSGVQHSGQGPLIVGGNVNITSNAQPDSKEAVEKCIKALFLTDPSEDRDMLKRKKGKRAGGTCEWILNTKELNDWLRLEETEQKSRPNGILWLHGNPGTGKSTMAIYLAEELSTAFDAMENMTLAYFFCDASFEKRNTATSIIRGLLYQLVQRHRNLLSNYILPKYKERGDQLFTSFDYLWTIFIAAAADQETGNTTPNLSILITSRPYPEINEYLQDFMNADLASFDEARQDINRCITERVDDLAKKKHYTDKVKREITDLLRDKTEGTFLWVGLACEELRRKPSKDAIPFLRGIPKGLTSIYKSLLETAIESETGERMAIQRILSFVAISFRALSVLELSEACQLHQDEPDLDTRLQYIRDQIASCRLLVVVYDENVQLLHQSVRDFLTGSGSGFFIERIEAHADAASCCIDNLIKRFHSGNTSSTHFLYYAMVYWPEHAFQYWWNMLWGYVKSIQP</sequence>
<evidence type="ECO:0000313" key="6">
    <source>
        <dbReference type="Proteomes" id="UP001140511"/>
    </source>
</evidence>
<dbReference type="SUPFAM" id="SSF52540">
    <property type="entry name" value="P-loop containing nucleoside triphosphate hydrolases"/>
    <property type="match status" value="1"/>
</dbReference>
<evidence type="ECO:0000259" key="3">
    <source>
        <dbReference type="Pfam" id="PF22939"/>
    </source>
</evidence>
<keyword evidence="6" id="KW-1185">Reference proteome</keyword>
<proteinExistence type="predicted"/>
<evidence type="ECO:0000259" key="4">
    <source>
        <dbReference type="Pfam" id="PF24883"/>
    </source>
</evidence>
<organism evidence="5 6">
    <name type="scientific">Trichoderma breve</name>
    <dbReference type="NCBI Taxonomy" id="2034170"/>
    <lineage>
        <taxon>Eukaryota</taxon>
        <taxon>Fungi</taxon>
        <taxon>Dikarya</taxon>
        <taxon>Ascomycota</taxon>
        <taxon>Pezizomycotina</taxon>
        <taxon>Sordariomycetes</taxon>
        <taxon>Hypocreomycetidae</taxon>
        <taxon>Hypocreales</taxon>
        <taxon>Hypocreaceae</taxon>
        <taxon>Trichoderma</taxon>
    </lineage>
</organism>
<dbReference type="PANTHER" id="PTHR10039">
    <property type="entry name" value="AMELOGENIN"/>
    <property type="match status" value="1"/>
</dbReference>
<dbReference type="Proteomes" id="UP001140511">
    <property type="component" value="Unassembled WGS sequence"/>
</dbReference>
<name>A0A9W9BB24_9HYPO</name>